<evidence type="ECO:0000313" key="2">
    <source>
        <dbReference type="Proteomes" id="UP000054995"/>
    </source>
</evidence>
<evidence type="ECO:0000313" key="1">
    <source>
        <dbReference type="EMBL" id="KRY91373.1"/>
    </source>
</evidence>
<accession>A0A0V1FZG0</accession>
<name>A0A0V1FZG0_TRIPS</name>
<dbReference type="OrthoDB" id="10572965at2759"/>
<dbReference type="Proteomes" id="UP000054995">
    <property type="component" value="Unassembled WGS sequence"/>
</dbReference>
<comment type="caution">
    <text evidence="1">The sequence shown here is derived from an EMBL/GenBank/DDBJ whole genome shotgun (WGS) entry which is preliminary data.</text>
</comment>
<gene>
    <name evidence="1" type="ORF">T4D_14548</name>
</gene>
<dbReference type="EMBL" id="JYDT01000014">
    <property type="protein sequence ID" value="KRY91373.1"/>
    <property type="molecule type" value="Genomic_DNA"/>
</dbReference>
<keyword evidence="2" id="KW-1185">Reference proteome</keyword>
<protein>
    <submittedName>
        <fullName evidence="1">Uncharacterized protein</fullName>
    </submittedName>
</protein>
<dbReference type="AlphaFoldDB" id="A0A0V1FZG0"/>
<proteinExistence type="predicted"/>
<organism evidence="1 2">
    <name type="scientific">Trichinella pseudospiralis</name>
    <name type="common">Parasitic roundworm</name>
    <dbReference type="NCBI Taxonomy" id="6337"/>
    <lineage>
        <taxon>Eukaryota</taxon>
        <taxon>Metazoa</taxon>
        <taxon>Ecdysozoa</taxon>
        <taxon>Nematoda</taxon>
        <taxon>Enoplea</taxon>
        <taxon>Dorylaimia</taxon>
        <taxon>Trichinellida</taxon>
        <taxon>Trichinellidae</taxon>
        <taxon>Trichinella</taxon>
    </lineage>
</organism>
<sequence>MVESCALKGRKIVATYAITACPSKRKAARSRPTEYLELSRHDSCELNRSYAQNSFRLKREIYSATALTTELINRRITFSFCVVMGRPGMTHDCIMATLPNF</sequence>
<reference evidence="1 2" key="1">
    <citation type="submission" date="2015-01" db="EMBL/GenBank/DDBJ databases">
        <title>Evolution of Trichinella species and genotypes.</title>
        <authorList>
            <person name="Korhonen P.K."/>
            <person name="Edoardo P."/>
            <person name="Giuseppe L.R."/>
            <person name="Gasser R.B."/>
        </authorList>
    </citation>
    <scope>NUCLEOTIDE SEQUENCE [LARGE SCALE GENOMIC DNA]</scope>
    <source>
        <strain evidence="1">ISS470</strain>
    </source>
</reference>